<proteinExistence type="predicted"/>
<comment type="caution">
    <text evidence="2">The sequence shown here is derived from an EMBL/GenBank/DDBJ whole genome shotgun (WGS) entry which is preliminary data.</text>
</comment>
<sequence>MKAKESISDSRESTDLSPTNTGAIIQGGSSAPENKRRRLVRGAMVAAPLVLTLRSGALAAAASCTGTKQLPTLDVNSEFTASGAQVGDICITNYERNSCPGSKISAGSNPGIPVTAGTVDLTKLKCQNLTGNVAILSTPAVNSLIPN</sequence>
<reference evidence="2 3" key="1">
    <citation type="submission" date="2014-02" db="EMBL/GenBank/DDBJ databases">
        <title>Expanding our view of genomic diversity in Candidatus Accumulibacter clades.</title>
        <authorList>
            <person name="Skennerton C.T."/>
            <person name="Barr J.J."/>
            <person name="Slater F.R."/>
            <person name="Bond P.L."/>
            <person name="Tyson G.W."/>
        </authorList>
    </citation>
    <scope>NUCLEOTIDE SEQUENCE [LARGE SCALE GENOMIC DNA]</scope>
    <source>
        <strain evidence="3">BA-92</strain>
    </source>
</reference>
<protein>
    <submittedName>
        <fullName evidence="2">Uncharacterized protein</fullName>
    </submittedName>
</protein>
<evidence type="ECO:0000256" key="1">
    <source>
        <dbReference type="SAM" id="MobiDB-lite"/>
    </source>
</evidence>
<evidence type="ECO:0000313" key="2">
    <source>
        <dbReference type="EMBL" id="EXI82451.1"/>
    </source>
</evidence>
<feature type="compositionally biased region" description="Polar residues" evidence="1">
    <location>
        <begin position="15"/>
        <end position="32"/>
    </location>
</feature>
<dbReference type="AlphaFoldDB" id="A0A011P4D7"/>
<dbReference type="EMBL" id="JEMX01000011">
    <property type="protein sequence ID" value="EXI82451.1"/>
    <property type="molecule type" value="Genomic_DNA"/>
</dbReference>
<dbReference type="STRING" id="1454003.AW10_00559"/>
<dbReference type="Proteomes" id="UP000021816">
    <property type="component" value="Unassembled WGS sequence"/>
</dbReference>
<evidence type="ECO:0000313" key="3">
    <source>
        <dbReference type="Proteomes" id="UP000021816"/>
    </source>
</evidence>
<accession>A0A011P4D7</accession>
<name>A0A011P4D7_9PROT</name>
<gene>
    <name evidence="2" type="ORF">AW10_00559</name>
</gene>
<feature type="region of interest" description="Disordered" evidence="1">
    <location>
        <begin position="1"/>
        <end position="34"/>
    </location>
</feature>
<feature type="compositionally biased region" description="Basic and acidic residues" evidence="1">
    <location>
        <begin position="1"/>
        <end position="14"/>
    </location>
</feature>
<organism evidence="2 3">
    <name type="scientific">Candidatus Accumulibacter appositus</name>
    <dbReference type="NCBI Taxonomy" id="1454003"/>
    <lineage>
        <taxon>Bacteria</taxon>
        <taxon>Pseudomonadati</taxon>
        <taxon>Pseudomonadota</taxon>
        <taxon>Betaproteobacteria</taxon>
        <taxon>Candidatus Accumulibacter</taxon>
    </lineage>
</organism>